<dbReference type="AlphaFoldDB" id="A0A9Q1F598"/>
<gene>
    <name evidence="2" type="ORF">SKAU_G00228410</name>
</gene>
<dbReference type="EMBL" id="JAINUF010000008">
    <property type="protein sequence ID" value="KAJ8351365.1"/>
    <property type="molecule type" value="Genomic_DNA"/>
</dbReference>
<name>A0A9Q1F598_SYNKA</name>
<evidence type="ECO:0000256" key="1">
    <source>
        <dbReference type="SAM" id="MobiDB-lite"/>
    </source>
</evidence>
<organism evidence="2 3">
    <name type="scientific">Synaphobranchus kaupii</name>
    <name type="common">Kaup's arrowtooth eel</name>
    <dbReference type="NCBI Taxonomy" id="118154"/>
    <lineage>
        <taxon>Eukaryota</taxon>
        <taxon>Metazoa</taxon>
        <taxon>Chordata</taxon>
        <taxon>Craniata</taxon>
        <taxon>Vertebrata</taxon>
        <taxon>Euteleostomi</taxon>
        <taxon>Actinopterygii</taxon>
        <taxon>Neopterygii</taxon>
        <taxon>Teleostei</taxon>
        <taxon>Anguilliformes</taxon>
        <taxon>Synaphobranchidae</taxon>
        <taxon>Synaphobranchus</taxon>
    </lineage>
</organism>
<dbReference type="Proteomes" id="UP001152622">
    <property type="component" value="Chromosome 8"/>
</dbReference>
<evidence type="ECO:0000313" key="3">
    <source>
        <dbReference type="Proteomes" id="UP001152622"/>
    </source>
</evidence>
<proteinExistence type="predicted"/>
<sequence length="172" mass="18941">MGKPVPWNRLGTGTPGVGLGNDVKLFSSSFSFGEGAGSPFPNTQICPLQFQCLWQLCTRARWLPGRRPTIPIKTPTHYHHPQSFSQVTKVGTGPSSNWWLPWGPMQPPPQLFLQAINNVAAERPLAPVRVNTAIQRQVSSSSLMSPPPPGRANSPRMPTLEMRVGILPEYQH</sequence>
<comment type="caution">
    <text evidence="2">The sequence shown here is derived from an EMBL/GenBank/DDBJ whole genome shotgun (WGS) entry which is preliminary data.</text>
</comment>
<keyword evidence="3" id="KW-1185">Reference proteome</keyword>
<protein>
    <submittedName>
        <fullName evidence="2">Uncharacterized protein</fullName>
    </submittedName>
</protein>
<reference evidence="2" key="1">
    <citation type="journal article" date="2023" name="Science">
        <title>Genome structures resolve the early diversification of teleost fishes.</title>
        <authorList>
            <person name="Parey E."/>
            <person name="Louis A."/>
            <person name="Montfort J."/>
            <person name="Bouchez O."/>
            <person name="Roques C."/>
            <person name="Iampietro C."/>
            <person name="Lluch J."/>
            <person name="Castinel A."/>
            <person name="Donnadieu C."/>
            <person name="Desvignes T."/>
            <person name="Floi Bucao C."/>
            <person name="Jouanno E."/>
            <person name="Wen M."/>
            <person name="Mejri S."/>
            <person name="Dirks R."/>
            <person name="Jansen H."/>
            <person name="Henkel C."/>
            <person name="Chen W.J."/>
            <person name="Zahm M."/>
            <person name="Cabau C."/>
            <person name="Klopp C."/>
            <person name="Thompson A.W."/>
            <person name="Robinson-Rechavi M."/>
            <person name="Braasch I."/>
            <person name="Lecointre G."/>
            <person name="Bobe J."/>
            <person name="Postlethwait J.H."/>
            <person name="Berthelot C."/>
            <person name="Roest Crollius H."/>
            <person name="Guiguen Y."/>
        </authorList>
    </citation>
    <scope>NUCLEOTIDE SEQUENCE</scope>
    <source>
        <strain evidence="2">WJC10195</strain>
    </source>
</reference>
<accession>A0A9Q1F598</accession>
<feature type="region of interest" description="Disordered" evidence="1">
    <location>
        <begin position="137"/>
        <end position="157"/>
    </location>
</feature>
<evidence type="ECO:0000313" key="2">
    <source>
        <dbReference type="EMBL" id="KAJ8351365.1"/>
    </source>
</evidence>